<dbReference type="EC" id="1.14.16.1" evidence="5"/>
<protein>
    <recommendedName>
        <fullName evidence="5">phenylalanine 4-monooxygenase</fullName>
        <ecNumber evidence="5">1.14.16.1</ecNumber>
    </recommendedName>
    <alternativeName>
        <fullName evidence="11">Phe-4-monooxygenase</fullName>
    </alternativeName>
</protein>
<evidence type="ECO:0000256" key="4">
    <source>
        <dbReference type="ARBA" id="ARBA00009712"/>
    </source>
</evidence>
<evidence type="ECO:0000256" key="1">
    <source>
        <dbReference type="ARBA" id="ARBA00001060"/>
    </source>
</evidence>
<evidence type="ECO:0000256" key="5">
    <source>
        <dbReference type="ARBA" id="ARBA00011995"/>
    </source>
</evidence>
<evidence type="ECO:0000256" key="12">
    <source>
        <dbReference type="PIRSR" id="PIRSR000336-1"/>
    </source>
</evidence>
<dbReference type="PROSITE" id="PS51410">
    <property type="entry name" value="BH4_AAA_HYDROXYL_2"/>
    <property type="match status" value="1"/>
</dbReference>
<dbReference type="PROSITE" id="PS51671">
    <property type="entry name" value="ACT"/>
    <property type="match status" value="1"/>
</dbReference>
<keyword evidence="6 12" id="KW-0479">Metal-binding</keyword>
<evidence type="ECO:0000256" key="9">
    <source>
        <dbReference type="ARBA" id="ARBA00023033"/>
    </source>
</evidence>
<evidence type="ECO:0000256" key="7">
    <source>
        <dbReference type="ARBA" id="ARBA00023002"/>
    </source>
</evidence>
<evidence type="ECO:0000256" key="6">
    <source>
        <dbReference type="ARBA" id="ARBA00022723"/>
    </source>
</evidence>
<dbReference type="PRINTS" id="PR00372">
    <property type="entry name" value="FYWHYDRXLASE"/>
</dbReference>
<dbReference type="PANTHER" id="PTHR11473:SF24">
    <property type="entry name" value="PHENYLALANINE-4-HYDROXYLASE"/>
    <property type="match status" value="1"/>
</dbReference>
<dbReference type="Gene3D" id="1.10.800.10">
    <property type="entry name" value="Aromatic amino acid hydroxylase"/>
    <property type="match status" value="1"/>
</dbReference>
<dbReference type="FunFam" id="1.10.800.10:FF:000004">
    <property type="entry name" value="Tyrosine 3-monooxygenase"/>
    <property type="match status" value="1"/>
</dbReference>
<dbReference type="PROSITE" id="PS00367">
    <property type="entry name" value="BH4_AAA_HYDROXYL_1"/>
    <property type="match status" value="1"/>
</dbReference>
<dbReference type="VEuPathDB" id="VectorBase:RPRC003270"/>
<comment type="similarity">
    <text evidence="4">Belongs to the biopterin-dependent aromatic amino acid hydroxylase family.</text>
</comment>
<dbReference type="GeneID" id="141449693"/>
<keyword evidence="7 16" id="KW-0560">Oxidoreductase</keyword>
<dbReference type="GO" id="GO:0042416">
    <property type="term" value="P:dopamine biosynthetic process"/>
    <property type="evidence" value="ECO:0007669"/>
    <property type="project" value="UniProtKB-ARBA"/>
</dbReference>
<evidence type="ECO:0000256" key="11">
    <source>
        <dbReference type="ARBA" id="ARBA00029922"/>
    </source>
</evidence>
<feature type="domain" description="Biopterin-dependent aromatic amino acid hydroxylase family profile" evidence="14">
    <location>
        <begin position="103"/>
        <end position="449"/>
    </location>
</feature>
<organism evidence="16">
    <name type="scientific">Rhodnius prolixus</name>
    <name type="common">Triatomid bug</name>
    <dbReference type="NCBI Taxonomy" id="13249"/>
    <lineage>
        <taxon>Eukaryota</taxon>
        <taxon>Metazoa</taxon>
        <taxon>Ecdysozoa</taxon>
        <taxon>Arthropoda</taxon>
        <taxon>Hexapoda</taxon>
        <taxon>Insecta</taxon>
        <taxon>Pterygota</taxon>
        <taxon>Neoptera</taxon>
        <taxon>Paraneoptera</taxon>
        <taxon>Hemiptera</taxon>
        <taxon>Heteroptera</taxon>
        <taxon>Panheteroptera</taxon>
        <taxon>Cimicomorpha</taxon>
        <taxon>Reduviidae</taxon>
        <taxon>Triatominae</taxon>
        <taxon>Rhodnius</taxon>
    </lineage>
</organism>
<comment type="catalytic activity">
    <reaction evidence="1">
        <text>(6R)-L-erythro-5,6,7,8-tetrahydrobiopterin + L-phenylalanine + O2 = (4aS,6R)-4a-hydroxy-L-erythro-5,6,7,8-tetrahydrobiopterin + L-tyrosine</text>
        <dbReference type="Rhea" id="RHEA:20273"/>
        <dbReference type="ChEBI" id="CHEBI:15379"/>
        <dbReference type="ChEBI" id="CHEBI:15642"/>
        <dbReference type="ChEBI" id="CHEBI:58095"/>
        <dbReference type="ChEBI" id="CHEBI:58315"/>
        <dbReference type="ChEBI" id="CHEBI:59560"/>
        <dbReference type="EC" id="1.14.16.1"/>
    </reaction>
</comment>
<evidence type="ECO:0000313" key="16">
    <source>
        <dbReference type="EMBL" id="ANZ03344.1"/>
    </source>
</evidence>
<evidence type="ECO:0000256" key="2">
    <source>
        <dbReference type="ARBA" id="ARBA00001954"/>
    </source>
</evidence>
<dbReference type="InterPro" id="IPR002912">
    <property type="entry name" value="ACT_dom"/>
</dbReference>
<dbReference type="GO" id="GO:0048066">
    <property type="term" value="P:developmental pigmentation"/>
    <property type="evidence" value="ECO:0007669"/>
    <property type="project" value="UniProtKB-ARBA"/>
</dbReference>
<dbReference type="InterPro" id="IPR019774">
    <property type="entry name" value="Aromatic-AA_hydroxylase_C"/>
</dbReference>
<evidence type="ECO:0000256" key="8">
    <source>
        <dbReference type="ARBA" id="ARBA00023004"/>
    </source>
</evidence>
<dbReference type="GO" id="GO:0006559">
    <property type="term" value="P:L-phenylalanine catabolic process"/>
    <property type="evidence" value="ECO:0007669"/>
    <property type="project" value="UniProtKB-UniPathway"/>
</dbReference>
<dbReference type="UniPathway" id="UPA00139">
    <property type="reaction ID" value="UER00337"/>
</dbReference>
<dbReference type="PANTHER" id="PTHR11473">
    <property type="entry name" value="AROMATIC AMINO ACID HYDROXYLASE"/>
    <property type="match status" value="1"/>
</dbReference>
<dbReference type="GO" id="GO:0005506">
    <property type="term" value="F:iron ion binding"/>
    <property type="evidence" value="ECO:0007669"/>
    <property type="project" value="InterPro"/>
</dbReference>
<sequence>MDTGHSYKEPKLMDGGSYIKEASDKGKNLIIFFSPKAHDEVGALVSYLEPFRKHNVNLHHIESRSSTRYEDRYEFKIECSSRDEKGLDAALEALKDRCEYFNVISRNHTNNDDARPWFPRRMRELDQFANQILSYGAELDADHPGFTDAAYRARRKYFADIAYGYKHGEPIPRVEYTKDEIETWGKVFKQLVTLYPTHACKEHNHVFPLLIQNCGYSENRIPQLQDISDFLRDCTGFTLRPVAGLLSSRDFLAGLAFRVFHSTQYVRHPSKPLYTPEPDVCHELLGHVPLFADPAFAQFSQEIGLASLGAPDEYVEKIATCYWFTVEFGICRQNGKLKAFGAGLLSSYGELEYCLSDKPMLKPFDPPSTAQQKYPITEYQPIYFVAESFEDAKDKMIKYAQTIPRNFGVRYNAYTQTVEVLDSKTQVKELLQKTGQDIIFLTDVMSRIMMNT</sequence>
<dbReference type="VEuPathDB" id="VectorBase:RPRC007672"/>
<evidence type="ECO:0000259" key="14">
    <source>
        <dbReference type="PROSITE" id="PS51410"/>
    </source>
</evidence>
<feature type="binding site" evidence="12">
    <location>
        <position position="327"/>
    </location>
    <ligand>
        <name>Fe cation</name>
        <dbReference type="ChEBI" id="CHEBI:24875"/>
    </ligand>
</feature>
<evidence type="ECO:0000256" key="10">
    <source>
        <dbReference type="ARBA" id="ARBA00023232"/>
    </source>
</evidence>
<dbReference type="CDD" id="cd03347">
    <property type="entry name" value="eu_PheOH"/>
    <property type="match status" value="1"/>
</dbReference>
<dbReference type="InterPro" id="IPR001273">
    <property type="entry name" value="ArAA_hydroxylase"/>
</dbReference>
<dbReference type="PIRSF" id="PIRSF000336">
    <property type="entry name" value="TH"/>
    <property type="match status" value="1"/>
</dbReference>
<feature type="binding site" evidence="12">
    <location>
        <position position="282"/>
    </location>
    <ligand>
        <name>Fe cation</name>
        <dbReference type="ChEBI" id="CHEBI:24875"/>
    </ligand>
</feature>
<feature type="binding site" evidence="12">
    <location>
        <position position="287"/>
    </location>
    <ligand>
        <name>Fe cation</name>
        <dbReference type="ChEBI" id="CHEBI:24875"/>
    </ligand>
</feature>
<dbReference type="EMBL" id="KX572140">
    <property type="protein sequence ID" value="ANZ03344.1"/>
    <property type="molecule type" value="mRNA"/>
</dbReference>
<name>A0A1B2G376_RHOPR</name>
<keyword evidence="8 12" id="KW-0408">Iron</keyword>
<dbReference type="NCBIfam" id="TIGR01268">
    <property type="entry name" value="Phe4hydrox_tetr"/>
    <property type="match status" value="1"/>
</dbReference>
<dbReference type="Pfam" id="PF00351">
    <property type="entry name" value="Biopterin_H"/>
    <property type="match status" value="1"/>
</dbReference>
<proteinExistence type="evidence at transcript level"/>
<accession>A0A1B2G376</accession>
<dbReference type="InterPro" id="IPR019773">
    <property type="entry name" value="Tyrosine_3-monooxygenase-like"/>
</dbReference>
<keyword evidence="10" id="KW-0585">Phenylalanine catabolism</keyword>
<comment type="pathway">
    <text evidence="3">Amino-acid degradation; L-phenylalanine degradation; acetoacetate and fumarate from L-phenylalanine: step 1/6.</text>
</comment>
<dbReference type="InterPro" id="IPR045865">
    <property type="entry name" value="ACT-like_dom_sf"/>
</dbReference>
<dbReference type="GO" id="GO:0004505">
    <property type="term" value="F:phenylalanine 4-monooxygenase activity"/>
    <property type="evidence" value="ECO:0007669"/>
    <property type="project" value="UniProtKB-EC"/>
</dbReference>
<dbReference type="SUPFAM" id="SSF55021">
    <property type="entry name" value="ACT-like"/>
    <property type="match status" value="1"/>
</dbReference>
<dbReference type="AlphaFoldDB" id="A0A1B2G376"/>
<keyword evidence="9" id="KW-0503">Monooxygenase</keyword>
<feature type="domain" description="ACT" evidence="15">
    <location>
        <begin position="32"/>
        <end position="108"/>
    </location>
</feature>
<dbReference type="SUPFAM" id="SSF56534">
    <property type="entry name" value="Aromatic aminoacid monoxygenases, catalytic and oligomerization domains"/>
    <property type="match status" value="1"/>
</dbReference>
<dbReference type="InterPro" id="IPR005961">
    <property type="entry name" value="Phe-4-hydroxylase_tetra"/>
</dbReference>
<dbReference type="InterPro" id="IPR036951">
    <property type="entry name" value="ArAA_hydroxylase_sf"/>
</dbReference>
<dbReference type="InterPro" id="IPR041912">
    <property type="entry name" value="Euk_PheOH_cat"/>
</dbReference>
<evidence type="ECO:0000256" key="13">
    <source>
        <dbReference type="PIRSR" id="PIRSR601273-2"/>
    </source>
</evidence>
<reference evidence="16" key="1">
    <citation type="journal article" date="2016" name="Curr. Biol.">
        <title>Tyrosine Detoxification Is an Essential Trait in the Life History of Blood-Feeding Arthropods.</title>
        <authorList>
            <person name="Sterkel M."/>
            <person name="Perdomo H.D."/>
            <person name="Guizzo M.G."/>
            <person name="Barletta A.B."/>
            <person name="Nunes R.D."/>
            <person name="Dias F.A."/>
            <person name="Sorgine M.H."/>
            <person name="Oliveira P.L."/>
        </authorList>
    </citation>
    <scope>NUCLEOTIDE SEQUENCE</scope>
</reference>
<dbReference type="InterPro" id="IPR036329">
    <property type="entry name" value="Aro-AA_hydroxylase_C_sf"/>
</dbReference>
<evidence type="ECO:0000259" key="15">
    <source>
        <dbReference type="PROSITE" id="PS51671"/>
    </source>
</evidence>
<evidence type="ECO:0000256" key="3">
    <source>
        <dbReference type="ARBA" id="ARBA00005088"/>
    </source>
</evidence>
<dbReference type="RefSeq" id="XP_073975453.1">
    <property type="nucleotide sequence ID" value="XM_074119352.1"/>
</dbReference>
<dbReference type="InterPro" id="IPR018301">
    <property type="entry name" value="ArAA_hydroxylase_Fe/CU_BS"/>
</dbReference>
<comment type="cofactor">
    <cofactor evidence="2 13">
        <name>Fe(2+)</name>
        <dbReference type="ChEBI" id="CHEBI:29033"/>
    </cofactor>
</comment>